<dbReference type="GO" id="GO:0003700">
    <property type="term" value="F:DNA-binding transcription factor activity"/>
    <property type="evidence" value="ECO:0007669"/>
    <property type="project" value="InterPro"/>
</dbReference>
<dbReference type="Proteomes" id="UP000076998">
    <property type="component" value="Unassembled WGS sequence"/>
</dbReference>
<reference evidence="5 6" key="1">
    <citation type="submission" date="2016-02" db="EMBL/GenBank/DDBJ databases">
        <authorList>
            <person name="Wen L."/>
            <person name="He K."/>
            <person name="Yang H."/>
        </authorList>
    </citation>
    <scope>NUCLEOTIDE SEQUENCE [LARGE SCALE GENOMIC DNA]</scope>
    <source>
        <strain evidence="5 6">CD11_3</strain>
    </source>
</reference>
<dbReference type="Pfam" id="PF12833">
    <property type="entry name" value="HTH_18"/>
    <property type="match status" value="1"/>
</dbReference>
<evidence type="ECO:0000256" key="2">
    <source>
        <dbReference type="ARBA" id="ARBA00023125"/>
    </source>
</evidence>
<dbReference type="InterPro" id="IPR018060">
    <property type="entry name" value="HTH_AraC"/>
</dbReference>
<feature type="domain" description="HTH araC/xylS-type" evidence="4">
    <location>
        <begin position="210"/>
        <end position="311"/>
    </location>
</feature>
<evidence type="ECO:0000313" key="6">
    <source>
        <dbReference type="Proteomes" id="UP000076998"/>
    </source>
</evidence>
<dbReference type="GO" id="GO:0043565">
    <property type="term" value="F:sequence-specific DNA binding"/>
    <property type="evidence" value="ECO:0007669"/>
    <property type="project" value="InterPro"/>
</dbReference>
<comment type="caution">
    <text evidence="5">The sequence shown here is derived from an EMBL/GenBank/DDBJ whole genome shotgun (WGS) entry which is preliminary data.</text>
</comment>
<dbReference type="PANTHER" id="PTHR46796">
    <property type="entry name" value="HTH-TYPE TRANSCRIPTIONAL ACTIVATOR RHAS-RELATED"/>
    <property type="match status" value="1"/>
</dbReference>
<dbReference type="SMART" id="SM00342">
    <property type="entry name" value="HTH_ARAC"/>
    <property type="match status" value="1"/>
</dbReference>
<dbReference type="EMBL" id="LSTV01000001">
    <property type="protein sequence ID" value="OAH51268.1"/>
    <property type="molecule type" value="Genomic_DNA"/>
</dbReference>
<keyword evidence="3" id="KW-0804">Transcription</keyword>
<evidence type="ECO:0000256" key="3">
    <source>
        <dbReference type="ARBA" id="ARBA00023163"/>
    </source>
</evidence>
<organism evidence="5 6">
    <name type="scientific">Microbacterium oleivorans</name>
    <dbReference type="NCBI Taxonomy" id="273677"/>
    <lineage>
        <taxon>Bacteria</taxon>
        <taxon>Bacillati</taxon>
        <taxon>Actinomycetota</taxon>
        <taxon>Actinomycetes</taxon>
        <taxon>Micrococcales</taxon>
        <taxon>Microbacteriaceae</taxon>
        <taxon>Microbacterium</taxon>
    </lineage>
</organism>
<evidence type="ECO:0000256" key="1">
    <source>
        <dbReference type="ARBA" id="ARBA00023015"/>
    </source>
</evidence>
<dbReference type="Gene3D" id="1.10.10.60">
    <property type="entry name" value="Homeodomain-like"/>
    <property type="match status" value="1"/>
</dbReference>
<dbReference type="SUPFAM" id="SSF46689">
    <property type="entry name" value="Homeodomain-like"/>
    <property type="match status" value="2"/>
</dbReference>
<dbReference type="PANTHER" id="PTHR46796:SF12">
    <property type="entry name" value="HTH-TYPE DNA-BINDING TRANSCRIPTIONAL ACTIVATOR EUTR"/>
    <property type="match status" value="1"/>
</dbReference>
<dbReference type="PROSITE" id="PS01124">
    <property type="entry name" value="HTH_ARAC_FAMILY_2"/>
    <property type="match status" value="1"/>
</dbReference>
<keyword evidence="2" id="KW-0238">DNA-binding</keyword>
<dbReference type="RefSeq" id="WP_064001776.1">
    <property type="nucleotide sequence ID" value="NZ_LSTV01000001.1"/>
</dbReference>
<dbReference type="InterPro" id="IPR050204">
    <property type="entry name" value="AraC_XylS_family_regulators"/>
</dbReference>
<keyword evidence="1" id="KW-0805">Transcription regulation</keyword>
<sequence length="313" mass="33951">MGVDVDPKVRDETIVASDAAGVQSAVAQLSTRIAIRDIGSPLSLRQRIVGDDRLLLTSFGIDTHLHVESAITGAVAIARRREGDLRTVTNGEEVDAGRPFLLRPGRAESWSREVTADILSVDLPALGAFTGHDESALHFGATHILSAELQRHWDLTIDHVTRVFDDPELLHNPLIRQAAVDAVFAATQHAFDIRSVADRPDTRAGTDAVGRATAFIDAHLADPLSVGDIARAARLSVRGLQNAFARVLDTTPAAYVRGARLAAVRAELVAAEPPQTTVADVARRWGFAHLPRFAQHYRAEFGEQPSETLRRSR</sequence>
<protein>
    <recommendedName>
        <fullName evidence="4">HTH araC/xylS-type domain-containing protein</fullName>
    </recommendedName>
</protein>
<proteinExistence type="predicted"/>
<accession>A0A177KCX4</accession>
<dbReference type="InterPro" id="IPR009057">
    <property type="entry name" value="Homeodomain-like_sf"/>
</dbReference>
<evidence type="ECO:0000313" key="5">
    <source>
        <dbReference type="EMBL" id="OAH51268.1"/>
    </source>
</evidence>
<dbReference type="OrthoDB" id="5464689at2"/>
<evidence type="ECO:0000259" key="4">
    <source>
        <dbReference type="PROSITE" id="PS01124"/>
    </source>
</evidence>
<dbReference type="AlphaFoldDB" id="A0A177KCX4"/>
<gene>
    <name evidence="5" type="ORF">AYL44_03095</name>
</gene>
<name>A0A177KCX4_9MICO</name>